<dbReference type="Pfam" id="PF07609">
    <property type="entry name" value="DUF1572"/>
    <property type="match status" value="1"/>
</dbReference>
<evidence type="ECO:0000313" key="1">
    <source>
        <dbReference type="EMBL" id="TKH46417.1"/>
    </source>
</evidence>
<proteinExistence type="predicted"/>
<dbReference type="InterPro" id="IPR034660">
    <property type="entry name" value="DinB/YfiT-like"/>
</dbReference>
<reference evidence="1 2" key="1">
    <citation type="submission" date="2018-01" db="EMBL/GenBank/DDBJ databases">
        <title>Bacillales members from the olive rhizosphere are effective biological control agents against Verticillium dahliae.</title>
        <authorList>
            <person name="Gomez-Lama C."/>
            <person name="Legarda G."/>
            <person name="Ruano-Rosa D."/>
            <person name="Pizarro-Tobias P."/>
            <person name="Valverde-Corredor A."/>
            <person name="Niqui J.L."/>
            <person name="Trivino J.C."/>
            <person name="Roca A."/>
            <person name="Mercado-Blanco J."/>
        </authorList>
    </citation>
    <scope>NUCLEOTIDE SEQUENCE [LARGE SCALE GENOMIC DNA]</scope>
    <source>
        <strain evidence="1 2">PIC167</strain>
    </source>
</reference>
<dbReference type="Gene3D" id="1.20.120.450">
    <property type="entry name" value="dinb family like domain"/>
    <property type="match status" value="1"/>
</dbReference>
<dbReference type="AlphaFoldDB" id="A0A4U2Q2R6"/>
<accession>A0A4U2Q2R6</accession>
<dbReference type="Proteomes" id="UP000308114">
    <property type="component" value="Unassembled WGS sequence"/>
</dbReference>
<evidence type="ECO:0008006" key="3">
    <source>
        <dbReference type="Google" id="ProtNLM"/>
    </source>
</evidence>
<dbReference type="InterPro" id="IPR011466">
    <property type="entry name" value="DUF1572"/>
</dbReference>
<comment type="caution">
    <text evidence="1">The sequence shown here is derived from an EMBL/GenBank/DDBJ whole genome shotgun (WGS) entry which is preliminary data.</text>
</comment>
<dbReference type="EMBL" id="PNXQ01000002">
    <property type="protein sequence ID" value="TKH46417.1"/>
    <property type="molecule type" value="Genomic_DNA"/>
</dbReference>
<sequence>MPDLIKHVLEDMNKQLDRIIKSINPLDDDLIWKKMKDSMNSIGNLCLHLAGNEYQSLISAIGNKPFIRERTREFNSEGGISKGELISVLMRTRSESVSILSVLSDEDLKREVTIRYDHEDWNRMLRVSASEDETYEAREISQLLVQVAAHYGYHAGQIVLLSKTLKDANEHITGQYH</sequence>
<name>A0A4U2Q2R6_9BACL</name>
<organism evidence="1 2">
    <name type="scientific">Paenibacillus terrae</name>
    <dbReference type="NCBI Taxonomy" id="159743"/>
    <lineage>
        <taxon>Bacteria</taxon>
        <taxon>Bacillati</taxon>
        <taxon>Bacillota</taxon>
        <taxon>Bacilli</taxon>
        <taxon>Bacillales</taxon>
        <taxon>Paenibacillaceae</taxon>
        <taxon>Paenibacillus</taxon>
    </lineage>
</organism>
<protein>
    <recommendedName>
        <fullName evidence="3">DUF1572 domain-containing protein</fullName>
    </recommendedName>
</protein>
<evidence type="ECO:0000313" key="2">
    <source>
        <dbReference type="Proteomes" id="UP000308114"/>
    </source>
</evidence>
<gene>
    <name evidence="1" type="ORF">C1I60_02195</name>
</gene>
<dbReference type="SUPFAM" id="SSF109854">
    <property type="entry name" value="DinB/YfiT-like putative metalloenzymes"/>
    <property type="match status" value="1"/>
</dbReference>